<dbReference type="Gene3D" id="3.40.390.10">
    <property type="entry name" value="Collagenase (Catalytic Domain)"/>
    <property type="match status" value="1"/>
</dbReference>
<dbReference type="PANTHER" id="PTHR43660:SF1">
    <property type="entry name" value="DIPEPTIDYL CARBOXYPEPTIDASE"/>
    <property type="match status" value="1"/>
</dbReference>
<keyword evidence="8" id="KW-0175">Coiled coil</keyword>
<dbReference type="PANTHER" id="PTHR43660">
    <property type="entry name" value="DIPEPTIDYL CARBOXYPEPTIDASE"/>
    <property type="match status" value="1"/>
</dbReference>
<accession>A0A841HXB0</accession>
<keyword evidence="4 7" id="KW-0378">Hydrolase</keyword>
<evidence type="ECO:0000256" key="8">
    <source>
        <dbReference type="SAM" id="Coils"/>
    </source>
</evidence>
<dbReference type="SUPFAM" id="SSF55486">
    <property type="entry name" value="Metalloproteases ('zincins'), catalytic domain"/>
    <property type="match status" value="1"/>
</dbReference>
<evidence type="ECO:0000256" key="4">
    <source>
        <dbReference type="ARBA" id="ARBA00022801"/>
    </source>
</evidence>
<evidence type="ECO:0000256" key="2">
    <source>
        <dbReference type="ARBA" id="ARBA00022670"/>
    </source>
</evidence>
<evidence type="ECO:0000256" key="1">
    <source>
        <dbReference type="ARBA" id="ARBA00006040"/>
    </source>
</evidence>
<dbReference type="GO" id="GO:0004222">
    <property type="term" value="F:metalloendopeptidase activity"/>
    <property type="evidence" value="ECO:0007669"/>
    <property type="project" value="UniProtKB-EC"/>
</dbReference>
<comment type="cofactor">
    <cofactor evidence="7">
        <name>Zn(2+)</name>
        <dbReference type="ChEBI" id="CHEBI:29105"/>
    </cofactor>
    <text evidence="7">Binds 1 zinc ion.</text>
</comment>
<feature type="coiled-coil region" evidence="8">
    <location>
        <begin position="107"/>
        <end position="146"/>
    </location>
</feature>
<feature type="domain" description="Peptidase M3A/M3B catalytic" evidence="9">
    <location>
        <begin position="222"/>
        <end position="676"/>
    </location>
</feature>
<dbReference type="RefSeq" id="WP_183986045.1">
    <property type="nucleotide sequence ID" value="NZ_JACHHG010000004.1"/>
</dbReference>
<dbReference type="EMBL" id="JACHHG010000004">
    <property type="protein sequence ID" value="MBB6098037.1"/>
    <property type="molecule type" value="Genomic_DNA"/>
</dbReference>
<evidence type="ECO:0000256" key="3">
    <source>
        <dbReference type="ARBA" id="ARBA00022723"/>
    </source>
</evidence>
<dbReference type="Gene3D" id="1.10.1370.10">
    <property type="entry name" value="Neurolysin, domain 3"/>
    <property type="match status" value="1"/>
</dbReference>
<comment type="caution">
    <text evidence="10">The sequence shown here is derived from an EMBL/GenBank/DDBJ whole genome shotgun (WGS) entry which is preliminary data.</text>
</comment>
<dbReference type="InterPro" id="IPR024077">
    <property type="entry name" value="Neurolysin/TOP_dom2"/>
</dbReference>
<dbReference type="Pfam" id="PF01432">
    <property type="entry name" value="Peptidase_M3"/>
    <property type="match status" value="1"/>
</dbReference>
<organism evidence="10 11">
    <name type="scientific">Deinobacterium chartae</name>
    <dbReference type="NCBI Taxonomy" id="521158"/>
    <lineage>
        <taxon>Bacteria</taxon>
        <taxon>Thermotogati</taxon>
        <taxon>Deinococcota</taxon>
        <taxon>Deinococci</taxon>
        <taxon>Deinococcales</taxon>
        <taxon>Deinococcaceae</taxon>
        <taxon>Deinobacterium</taxon>
    </lineage>
</organism>
<sequence>MFDTANPLLPLRFPVPWNDLRPEHVDAAAQTHLERARQALEDLKRPQDPRSNPLEAVESALEDLEALIRLLRLGTQTGQGDLRELHARWLPQASSLRSRVYASSELYRALQAHLEACGDDLDALQRRHLTLTLERLRREGAALSQEQRERLLAIDGRIAELSALFGQNVTDDANRPVWHFPDDARLAGLPPHALEAAREEAAARGLEGYLLSLQPHLLAAVLDHAEDAELRRELYLADASTATCDPHDNRPILSEMLALRAEKAELLGYPSYADLLLADRMAGNLEAALAFEERLEQDLRPAFERERDDLIRFRRRLEGEAAPEPQAWDLRFYAERLRRERFDFDDEVLRPYFELNAVLEGLFDLTRELFGVQVRRRRDLPVWHPDVEVFTLQDAGAEPGRDLAHIYVDLFARRGKAPGACLEELWLGERSGGLHQPHVGYLLAEVTPPTAGQPALLGWEDVLTLFHEFGHLLHLALSNVPVRALGGMRVAWDFMELPSQLLENWCWEPEALARFARHYERAEPIPEALLSRLRAARSFRNATWSMRQVAQGRMDLELHGHYRPGRDGDPVAFSRRLRERFVPAPLDPREQQLATFGHLFDEPVGYAAGYYAYKWAEVLDADAFTRFRNEGILNAQTGRDFRRTILERGNAEDPAQLYRAFMGRDPDPQALLERSGLNEPLPA</sequence>
<dbReference type="InterPro" id="IPR001567">
    <property type="entry name" value="Pept_M3A_M3B_dom"/>
</dbReference>
<dbReference type="EC" id="3.4.24.70" evidence="10"/>
<evidence type="ECO:0000256" key="5">
    <source>
        <dbReference type="ARBA" id="ARBA00022833"/>
    </source>
</evidence>
<dbReference type="CDD" id="cd06456">
    <property type="entry name" value="M3A_DCP"/>
    <property type="match status" value="1"/>
</dbReference>
<keyword evidence="6 7" id="KW-0482">Metalloprotease</keyword>
<dbReference type="Proteomes" id="UP000569951">
    <property type="component" value="Unassembled WGS sequence"/>
</dbReference>
<dbReference type="AlphaFoldDB" id="A0A841HXB0"/>
<keyword evidence="3 7" id="KW-0479">Metal-binding</keyword>
<gene>
    <name evidence="10" type="ORF">HNR42_001460</name>
</gene>
<name>A0A841HXB0_9DEIO</name>
<dbReference type="GO" id="GO:0006508">
    <property type="term" value="P:proteolysis"/>
    <property type="evidence" value="ECO:0007669"/>
    <property type="project" value="UniProtKB-KW"/>
</dbReference>
<keyword evidence="11" id="KW-1185">Reference proteome</keyword>
<reference evidence="10 11" key="1">
    <citation type="submission" date="2020-08" db="EMBL/GenBank/DDBJ databases">
        <title>Genomic Encyclopedia of Type Strains, Phase IV (KMG-IV): sequencing the most valuable type-strain genomes for metagenomic binning, comparative biology and taxonomic classification.</title>
        <authorList>
            <person name="Goeker M."/>
        </authorList>
    </citation>
    <scope>NUCLEOTIDE SEQUENCE [LARGE SCALE GENOMIC DNA]</scope>
    <source>
        <strain evidence="10 11">DSM 21458</strain>
    </source>
</reference>
<comment type="similarity">
    <text evidence="1 7">Belongs to the peptidase M3 family.</text>
</comment>
<evidence type="ECO:0000313" key="11">
    <source>
        <dbReference type="Proteomes" id="UP000569951"/>
    </source>
</evidence>
<evidence type="ECO:0000256" key="6">
    <source>
        <dbReference type="ARBA" id="ARBA00023049"/>
    </source>
</evidence>
<dbReference type="GO" id="GO:0046872">
    <property type="term" value="F:metal ion binding"/>
    <property type="evidence" value="ECO:0007669"/>
    <property type="project" value="UniProtKB-UniRule"/>
</dbReference>
<evidence type="ECO:0000259" key="9">
    <source>
        <dbReference type="Pfam" id="PF01432"/>
    </source>
</evidence>
<proteinExistence type="inferred from homology"/>
<evidence type="ECO:0000256" key="7">
    <source>
        <dbReference type="RuleBase" id="RU003435"/>
    </source>
</evidence>
<dbReference type="InterPro" id="IPR034005">
    <property type="entry name" value="M3A_DCP"/>
</dbReference>
<protein>
    <submittedName>
        <fullName evidence="10">Oligopeptidase A</fullName>
        <ecNumber evidence="10">3.4.24.70</ecNumber>
    </submittedName>
</protein>
<dbReference type="InterPro" id="IPR024079">
    <property type="entry name" value="MetalloPept_cat_dom_sf"/>
</dbReference>
<keyword evidence="2 7" id="KW-0645">Protease</keyword>
<evidence type="ECO:0000313" key="10">
    <source>
        <dbReference type="EMBL" id="MBB6098037.1"/>
    </source>
</evidence>
<keyword evidence="5 7" id="KW-0862">Zinc</keyword>
<dbReference type="InterPro" id="IPR045090">
    <property type="entry name" value="Pept_M3A_M3B"/>
</dbReference>